<dbReference type="GO" id="GO:0004071">
    <property type="term" value="F:aspartate-ammonia ligase activity"/>
    <property type="evidence" value="ECO:0007669"/>
    <property type="project" value="UniProtKB-UniRule"/>
</dbReference>
<dbReference type="eggNOG" id="COG2502">
    <property type="taxonomic scope" value="Bacteria"/>
</dbReference>
<dbReference type="InterPro" id="IPR006195">
    <property type="entry name" value="aa-tRNA-synth_II"/>
</dbReference>
<comment type="catalytic activity">
    <reaction evidence="7">
        <text>L-aspartate + NH4(+) + ATP = L-asparagine + AMP + diphosphate + H(+)</text>
        <dbReference type="Rhea" id="RHEA:11372"/>
        <dbReference type="ChEBI" id="CHEBI:15378"/>
        <dbReference type="ChEBI" id="CHEBI:28938"/>
        <dbReference type="ChEBI" id="CHEBI:29991"/>
        <dbReference type="ChEBI" id="CHEBI:30616"/>
        <dbReference type="ChEBI" id="CHEBI:33019"/>
        <dbReference type="ChEBI" id="CHEBI:58048"/>
        <dbReference type="ChEBI" id="CHEBI:456215"/>
        <dbReference type="EC" id="6.3.1.1"/>
    </reaction>
</comment>
<dbReference type="EMBL" id="ADMC01000025">
    <property type="protein sequence ID" value="EHP46385.1"/>
    <property type="molecule type" value="Genomic_DNA"/>
</dbReference>
<evidence type="ECO:0000259" key="9">
    <source>
        <dbReference type="PROSITE" id="PS50862"/>
    </source>
</evidence>
<evidence type="ECO:0000256" key="2">
    <source>
        <dbReference type="ARBA" id="ARBA00022598"/>
    </source>
</evidence>
<dbReference type="PATRIC" id="fig|742817.3.peg.2133"/>
<dbReference type="GO" id="GO:0070981">
    <property type="term" value="P:L-asparagine biosynthetic process"/>
    <property type="evidence" value="ECO:0007669"/>
    <property type="project" value="UniProtKB-UniRule"/>
</dbReference>
<keyword evidence="1 7" id="KW-0963">Cytoplasm</keyword>
<sequence>MLIRCKRKVIVKVDAYKILIKYSLPCKREAFLFNYIQIHMKQLFLPRAYRSLLDVWQTEHAIKFVKDTFQLALAAELKLRRITAPIAVAAGKGLNDNLNGKELPVRFRTRMLGGGEAEIVQSLAKWKRYALWRHHIQPGLGIYTDMNALRPDEGISNIHSIYVDQWDWEKVILPQERTVERLNTCVRRIYAALKRTEFLLSEQFPVLQAFLPDEIYFIHAEELRQLYPDKTPKEREQLIAEKHGAVFIRGIGGTLADGSIHDDRSPDYDDWSTPTEGNLDGLNGDIIVWNPVLQAAFEISSMGIRVNPEALLRQLKLRKCEERKELYFHSLLLEGKLPQTMGGGIGQSRLCMLLLHKCHIGEVQAGIWPDEIREECEKQGVFLF</sequence>
<dbReference type="GO" id="GO:0005829">
    <property type="term" value="C:cytosol"/>
    <property type="evidence" value="ECO:0007669"/>
    <property type="project" value="TreeGrafter"/>
</dbReference>
<feature type="domain" description="Aminoacyl-transfer RNA synthetases class-II family profile" evidence="9">
    <location>
        <begin position="140"/>
        <end position="369"/>
    </location>
</feature>
<dbReference type="Proteomes" id="UP000004892">
    <property type="component" value="Unassembled WGS sequence"/>
</dbReference>
<dbReference type="SUPFAM" id="SSF55681">
    <property type="entry name" value="Class II aaRS and biotin synthetases"/>
    <property type="match status" value="1"/>
</dbReference>
<dbReference type="EC" id="6.3.1.1" evidence="7 8"/>
<evidence type="ECO:0000256" key="1">
    <source>
        <dbReference type="ARBA" id="ARBA00022490"/>
    </source>
</evidence>
<evidence type="ECO:0000256" key="8">
    <source>
        <dbReference type="NCBIfam" id="TIGR00669"/>
    </source>
</evidence>
<dbReference type="STRING" id="742817.HMPREF9449_02002"/>
<dbReference type="Gene3D" id="3.30.930.10">
    <property type="entry name" value="Bira Bifunctional Protein, Domain 2"/>
    <property type="match status" value="1"/>
</dbReference>
<keyword evidence="2 7" id="KW-0436">Ligase</keyword>
<comment type="subcellular location">
    <subcellularLocation>
        <location evidence="7">Cytoplasm</location>
    </subcellularLocation>
</comment>
<dbReference type="AlphaFoldDB" id="H1DJD0"/>
<comment type="caution">
    <text evidence="10">The sequence shown here is derived from an EMBL/GenBank/DDBJ whole genome shotgun (WGS) entry which is preliminary data.</text>
</comment>
<comment type="pathway">
    <text evidence="7">Amino-acid biosynthesis; L-asparagine biosynthesis; L-asparagine from L-aspartate (ammonia route): step 1/1.</text>
</comment>
<dbReference type="NCBIfam" id="TIGR00669">
    <property type="entry name" value="asnA"/>
    <property type="match status" value="1"/>
</dbReference>
<evidence type="ECO:0000313" key="10">
    <source>
        <dbReference type="EMBL" id="EHP46385.1"/>
    </source>
</evidence>
<keyword evidence="6 7" id="KW-0061">Asparagine biosynthesis</keyword>
<dbReference type="InterPro" id="IPR004618">
    <property type="entry name" value="AsnA"/>
</dbReference>
<dbReference type="UniPathway" id="UPA00134">
    <property type="reaction ID" value="UER00194"/>
</dbReference>
<evidence type="ECO:0000256" key="7">
    <source>
        <dbReference type="HAMAP-Rule" id="MF_00555"/>
    </source>
</evidence>
<proteinExistence type="inferred from homology"/>
<keyword evidence="4 7" id="KW-0547">Nucleotide-binding</keyword>
<evidence type="ECO:0000256" key="4">
    <source>
        <dbReference type="ARBA" id="ARBA00022741"/>
    </source>
</evidence>
<dbReference type="Pfam" id="PF03590">
    <property type="entry name" value="AsnA"/>
    <property type="match status" value="1"/>
</dbReference>
<evidence type="ECO:0000256" key="5">
    <source>
        <dbReference type="ARBA" id="ARBA00022840"/>
    </source>
</evidence>
<dbReference type="PANTHER" id="PTHR30073">
    <property type="entry name" value="ASPARTATE--AMMONIA LIGASE"/>
    <property type="match status" value="1"/>
</dbReference>
<keyword evidence="5 7" id="KW-0067">ATP-binding</keyword>
<comment type="similarity">
    <text evidence="7">Belongs to the class-II aminoacyl-tRNA synthetase family. AsnA subfamily.</text>
</comment>
<protein>
    <recommendedName>
        <fullName evidence="7 8">Aspartate--ammonia ligase</fullName>
        <ecNumber evidence="7 8">6.3.1.1</ecNumber>
    </recommendedName>
    <alternativeName>
        <fullName evidence="7">Asparagine synthetase A</fullName>
    </alternativeName>
</protein>
<keyword evidence="11" id="KW-1185">Reference proteome</keyword>
<name>H1DJD0_9BACT</name>
<dbReference type="PANTHER" id="PTHR30073:SF5">
    <property type="entry name" value="ASPARTATE--AMMONIA LIGASE"/>
    <property type="match status" value="1"/>
</dbReference>
<evidence type="ECO:0000256" key="3">
    <source>
        <dbReference type="ARBA" id="ARBA00022605"/>
    </source>
</evidence>
<evidence type="ECO:0000256" key="6">
    <source>
        <dbReference type="ARBA" id="ARBA00022888"/>
    </source>
</evidence>
<keyword evidence="3 7" id="KW-0028">Amino-acid biosynthesis</keyword>
<dbReference type="GO" id="GO:0005524">
    <property type="term" value="F:ATP binding"/>
    <property type="evidence" value="ECO:0007669"/>
    <property type="project" value="UniProtKB-UniRule"/>
</dbReference>
<dbReference type="HAMAP" id="MF_00555">
    <property type="entry name" value="AsnA"/>
    <property type="match status" value="1"/>
</dbReference>
<evidence type="ECO:0000313" key="11">
    <source>
        <dbReference type="Proteomes" id="UP000004892"/>
    </source>
</evidence>
<dbReference type="HOGENOM" id="CLU_071543_0_0_10"/>
<organism evidence="10 11">
    <name type="scientific">Odoribacter laneus YIT 12061</name>
    <dbReference type="NCBI Taxonomy" id="742817"/>
    <lineage>
        <taxon>Bacteria</taxon>
        <taxon>Pseudomonadati</taxon>
        <taxon>Bacteroidota</taxon>
        <taxon>Bacteroidia</taxon>
        <taxon>Bacteroidales</taxon>
        <taxon>Odoribacteraceae</taxon>
        <taxon>Odoribacter</taxon>
    </lineage>
</organism>
<dbReference type="PROSITE" id="PS50862">
    <property type="entry name" value="AA_TRNA_LIGASE_II"/>
    <property type="match status" value="1"/>
</dbReference>
<gene>
    <name evidence="7" type="primary">asnA</name>
    <name evidence="10" type="ORF">HMPREF9449_02002</name>
</gene>
<reference evidence="10 11" key="1">
    <citation type="submission" date="2012-01" db="EMBL/GenBank/DDBJ databases">
        <title>The Genome Sequence of Odoribacter laneus YIT 12061.</title>
        <authorList>
            <consortium name="The Broad Institute Genome Sequencing Platform"/>
            <person name="Earl A."/>
            <person name="Ward D."/>
            <person name="Feldgarden M."/>
            <person name="Gevers D."/>
            <person name="Morotomi M."/>
            <person name="Young S.K."/>
            <person name="Zeng Q."/>
            <person name="Gargeya S."/>
            <person name="Fitzgerald M."/>
            <person name="Haas B."/>
            <person name="Abouelleil A."/>
            <person name="Alvarado L."/>
            <person name="Arachchi H.M."/>
            <person name="Berlin A."/>
            <person name="Chapman S.B."/>
            <person name="Gearin G."/>
            <person name="Goldberg J."/>
            <person name="Griggs A."/>
            <person name="Gujja S."/>
            <person name="Hansen M."/>
            <person name="Heiman D."/>
            <person name="Howarth C."/>
            <person name="Larimer J."/>
            <person name="Lui A."/>
            <person name="MacDonald P.J.P."/>
            <person name="McCowen C."/>
            <person name="Montmayeur A."/>
            <person name="Murphy C."/>
            <person name="Neiman D."/>
            <person name="Pearson M."/>
            <person name="Priest M."/>
            <person name="Roberts A."/>
            <person name="Saif S."/>
            <person name="Shea T."/>
            <person name="Sisk P."/>
            <person name="Stolte C."/>
            <person name="Sykes S."/>
            <person name="Wortman J."/>
            <person name="Nusbaum C."/>
            <person name="Birren B."/>
        </authorList>
    </citation>
    <scope>NUCLEOTIDE SEQUENCE [LARGE SCALE GENOMIC DNA]</scope>
    <source>
        <strain evidence="10 11">YIT 12061</strain>
    </source>
</reference>
<accession>H1DJD0</accession>
<dbReference type="InterPro" id="IPR045864">
    <property type="entry name" value="aa-tRNA-synth_II/BPL/LPL"/>
</dbReference>